<sequence length="199" mass="22237">MACCNSMNQPANRSRSLRRKQLPIEPAWNQIPDMDSHTAAVAVTWVIGNVRNDMIFNLVQQDTAAISQQLQAHIDIWTCQATRRLDVEPLKLWCQTGNAAGSRYEPAALLQIAADSSHEPAALLPIAAGWSHEPFVLINGSGKGGYARGGGRAFESQLPPSATCDLGFRRAHHTQHHDRHNPAEAWLHRYLMHNDRHWE</sequence>
<gene>
    <name evidence="1" type="ORF">HU200_005029</name>
</gene>
<protein>
    <submittedName>
        <fullName evidence="1">Uncharacterized protein</fullName>
    </submittedName>
</protein>
<dbReference type="Proteomes" id="UP000636709">
    <property type="component" value="Unassembled WGS sequence"/>
</dbReference>
<name>A0A835KUI5_9POAL</name>
<dbReference type="EMBL" id="JACEFO010000338">
    <property type="protein sequence ID" value="KAF8774981.1"/>
    <property type="molecule type" value="Genomic_DNA"/>
</dbReference>
<dbReference type="AlphaFoldDB" id="A0A835KUI5"/>
<evidence type="ECO:0000313" key="2">
    <source>
        <dbReference type="Proteomes" id="UP000636709"/>
    </source>
</evidence>
<evidence type="ECO:0000313" key="1">
    <source>
        <dbReference type="EMBL" id="KAF8774981.1"/>
    </source>
</evidence>
<organism evidence="1 2">
    <name type="scientific">Digitaria exilis</name>
    <dbReference type="NCBI Taxonomy" id="1010633"/>
    <lineage>
        <taxon>Eukaryota</taxon>
        <taxon>Viridiplantae</taxon>
        <taxon>Streptophyta</taxon>
        <taxon>Embryophyta</taxon>
        <taxon>Tracheophyta</taxon>
        <taxon>Spermatophyta</taxon>
        <taxon>Magnoliopsida</taxon>
        <taxon>Liliopsida</taxon>
        <taxon>Poales</taxon>
        <taxon>Poaceae</taxon>
        <taxon>PACMAD clade</taxon>
        <taxon>Panicoideae</taxon>
        <taxon>Panicodae</taxon>
        <taxon>Paniceae</taxon>
        <taxon>Anthephorinae</taxon>
        <taxon>Digitaria</taxon>
    </lineage>
</organism>
<comment type="caution">
    <text evidence="1">The sequence shown here is derived from an EMBL/GenBank/DDBJ whole genome shotgun (WGS) entry which is preliminary data.</text>
</comment>
<accession>A0A835KUI5</accession>
<proteinExistence type="predicted"/>
<keyword evidence="2" id="KW-1185">Reference proteome</keyword>
<dbReference type="OrthoDB" id="690234at2759"/>
<reference evidence="1" key="1">
    <citation type="submission" date="2020-07" db="EMBL/GenBank/DDBJ databases">
        <title>Genome sequence and genetic diversity analysis of an under-domesticated orphan crop, white fonio (Digitaria exilis).</title>
        <authorList>
            <person name="Bennetzen J.L."/>
            <person name="Chen S."/>
            <person name="Ma X."/>
            <person name="Wang X."/>
            <person name="Yssel A.E.J."/>
            <person name="Chaluvadi S.R."/>
            <person name="Johnson M."/>
            <person name="Gangashetty P."/>
            <person name="Hamidou F."/>
            <person name="Sanogo M.D."/>
            <person name="Zwaenepoel A."/>
            <person name="Wallace J."/>
            <person name="Van De Peer Y."/>
            <person name="Van Deynze A."/>
        </authorList>
    </citation>
    <scope>NUCLEOTIDE SEQUENCE</scope>
    <source>
        <tissue evidence="1">Leaves</tissue>
    </source>
</reference>